<evidence type="ECO:0000256" key="1">
    <source>
        <dbReference type="SAM" id="MobiDB-lite"/>
    </source>
</evidence>
<evidence type="ECO:0008006" key="4">
    <source>
        <dbReference type="Google" id="ProtNLM"/>
    </source>
</evidence>
<reference evidence="2" key="1">
    <citation type="journal article" date="2021" name="Nat. Commun.">
        <title>Genetic determinants of endophytism in the Arabidopsis root mycobiome.</title>
        <authorList>
            <person name="Mesny F."/>
            <person name="Miyauchi S."/>
            <person name="Thiergart T."/>
            <person name="Pickel B."/>
            <person name="Atanasova L."/>
            <person name="Karlsson M."/>
            <person name="Huettel B."/>
            <person name="Barry K.W."/>
            <person name="Haridas S."/>
            <person name="Chen C."/>
            <person name="Bauer D."/>
            <person name="Andreopoulos W."/>
            <person name="Pangilinan J."/>
            <person name="LaButti K."/>
            <person name="Riley R."/>
            <person name="Lipzen A."/>
            <person name="Clum A."/>
            <person name="Drula E."/>
            <person name="Henrissat B."/>
            <person name="Kohler A."/>
            <person name="Grigoriev I.V."/>
            <person name="Martin F.M."/>
            <person name="Hacquard S."/>
        </authorList>
    </citation>
    <scope>NUCLEOTIDE SEQUENCE</scope>
    <source>
        <strain evidence="2">MPI-SDFR-AT-0073</strain>
    </source>
</reference>
<sequence length="287" mass="31991">MPRKVQPKVLSINSRLRICLRSSYQQNKTPASQSQNRESQRRSRARQRELVEDLRKRLDEFEQRGVRATMEMQEAARAVVAENQLLRALLATHNVSRKEIEDYLSLEPMSQAVKRTRYHKGRDAISTHKLRPAESAQPQSEPRHLSAMSFHRPTHCRASPRQLLLATDFTANAQSVSESVHASISDSSAQAENEIRMHVEVPQQDRASISHLCNDIEHDIVMEMLPPVSDCFCPPESSAAGDGSTETLDTSCETAAAIISALTGESDIMQASVVLGCTKPSDCFINS</sequence>
<feature type="compositionally biased region" description="Basic and acidic residues" evidence="1">
    <location>
        <begin position="38"/>
        <end position="49"/>
    </location>
</feature>
<comment type="caution">
    <text evidence="2">The sequence shown here is derived from an EMBL/GenBank/DDBJ whole genome shotgun (WGS) entry which is preliminary data.</text>
</comment>
<evidence type="ECO:0000313" key="3">
    <source>
        <dbReference type="Proteomes" id="UP000758603"/>
    </source>
</evidence>
<dbReference type="EMBL" id="JAGPXC010000004">
    <property type="protein sequence ID" value="KAH6654199.1"/>
    <property type="molecule type" value="Genomic_DNA"/>
</dbReference>
<dbReference type="GeneID" id="70131631"/>
<evidence type="ECO:0000313" key="2">
    <source>
        <dbReference type="EMBL" id="KAH6654199.1"/>
    </source>
</evidence>
<dbReference type="PANTHER" id="PTHR42070">
    <property type="entry name" value="FILAMENT ASSOCIATED PROTEIN, PUTATIVE (AFU_ORTHOLOGUE AFUA_8G06630)-RELATED"/>
    <property type="match status" value="1"/>
</dbReference>
<dbReference type="OrthoDB" id="4505928at2759"/>
<keyword evidence="3" id="KW-1185">Reference proteome</keyword>
<dbReference type="RefSeq" id="XP_045958469.1">
    <property type="nucleotide sequence ID" value="XM_046102739.1"/>
</dbReference>
<feature type="region of interest" description="Disordered" evidence="1">
    <location>
        <begin position="23"/>
        <end position="49"/>
    </location>
</feature>
<feature type="region of interest" description="Disordered" evidence="1">
    <location>
        <begin position="118"/>
        <end position="144"/>
    </location>
</feature>
<organism evidence="2 3">
    <name type="scientific">Truncatella angustata</name>
    <dbReference type="NCBI Taxonomy" id="152316"/>
    <lineage>
        <taxon>Eukaryota</taxon>
        <taxon>Fungi</taxon>
        <taxon>Dikarya</taxon>
        <taxon>Ascomycota</taxon>
        <taxon>Pezizomycotina</taxon>
        <taxon>Sordariomycetes</taxon>
        <taxon>Xylariomycetidae</taxon>
        <taxon>Amphisphaeriales</taxon>
        <taxon>Sporocadaceae</taxon>
        <taxon>Truncatella</taxon>
    </lineage>
</organism>
<accession>A0A9P8ZXP0</accession>
<dbReference type="AlphaFoldDB" id="A0A9P8ZXP0"/>
<name>A0A9P8ZXP0_9PEZI</name>
<protein>
    <recommendedName>
        <fullName evidence="4">BZIP domain-containing protein</fullName>
    </recommendedName>
</protein>
<proteinExistence type="predicted"/>
<gene>
    <name evidence="2" type="ORF">BKA67DRAFT_564401</name>
</gene>
<dbReference type="Proteomes" id="UP000758603">
    <property type="component" value="Unassembled WGS sequence"/>
</dbReference>
<dbReference type="PANTHER" id="PTHR42070:SF1">
    <property type="entry name" value="FILAMENT ASSOCIATED PROTEIN, PUTATIVE (AFU_ORTHOLOGUE AFUA_8G06630)-RELATED"/>
    <property type="match status" value="1"/>
</dbReference>